<name>A0A6J6G9X8_9ZZZZ</name>
<reference evidence="1" key="1">
    <citation type="submission" date="2020-05" db="EMBL/GenBank/DDBJ databases">
        <authorList>
            <person name="Chiriac C."/>
            <person name="Salcher M."/>
            <person name="Ghai R."/>
            <person name="Kavagutti S V."/>
        </authorList>
    </citation>
    <scope>NUCLEOTIDE SEQUENCE</scope>
</reference>
<accession>A0A6J6G9X8</accession>
<evidence type="ECO:0000313" key="1">
    <source>
        <dbReference type="EMBL" id="CAB4597967.1"/>
    </source>
</evidence>
<dbReference type="EMBL" id="CAEZUH010000086">
    <property type="protein sequence ID" value="CAB4597967.1"/>
    <property type="molecule type" value="Genomic_DNA"/>
</dbReference>
<protein>
    <submittedName>
        <fullName evidence="1">Unannotated protein</fullName>
    </submittedName>
</protein>
<sequence length="161" mass="17023">MVSAAEIDAVAAICSRVSTGFAIFNNSSEITSTAFSMPRFNDIGLDPAATFRNPSRTIAWANTVAVVVPSPATSSVFFATSLTKSAPIFSHGSSSSISFAIETPSLVIVGAPHFFSSTTFRPRGPRVTLTASANVFIPRSSARRASSLKAIIFAIFFLPHF</sequence>
<organism evidence="1">
    <name type="scientific">freshwater metagenome</name>
    <dbReference type="NCBI Taxonomy" id="449393"/>
    <lineage>
        <taxon>unclassified sequences</taxon>
        <taxon>metagenomes</taxon>
        <taxon>ecological metagenomes</taxon>
    </lineage>
</organism>
<proteinExistence type="predicted"/>
<dbReference type="AlphaFoldDB" id="A0A6J6G9X8"/>
<gene>
    <name evidence="1" type="ORF">UFOPK1798_00824</name>
</gene>